<evidence type="ECO:0000313" key="2">
    <source>
        <dbReference type="Proteomes" id="UP000499080"/>
    </source>
</evidence>
<accession>A0A4Y2CHA9</accession>
<comment type="caution">
    <text evidence="1">The sequence shown here is derived from an EMBL/GenBank/DDBJ whole genome shotgun (WGS) entry which is preliminary data.</text>
</comment>
<gene>
    <name evidence="1" type="ORF">AVEN_70581_1</name>
</gene>
<dbReference type="Proteomes" id="UP000499080">
    <property type="component" value="Unassembled WGS sequence"/>
</dbReference>
<organism evidence="1 2">
    <name type="scientific">Araneus ventricosus</name>
    <name type="common">Orbweaver spider</name>
    <name type="synonym">Epeira ventricosa</name>
    <dbReference type="NCBI Taxonomy" id="182803"/>
    <lineage>
        <taxon>Eukaryota</taxon>
        <taxon>Metazoa</taxon>
        <taxon>Ecdysozoa</taxon>
        <taxon>Arthropoda</taxon>
        <taxon>Chelicerata</taxon>
        <taxon>Arachnida</taxon>
        <taxon>Araneae</taxon>
        <taxon>Araneomorphae</taxon>
        <taxon>Entelegynae</taxon>
        <taxon>Araneoidea</taxon>
        <taxon>Araneidae</taxon>
        <taxon>Araneus</taxon>
    </lineage>
</organism>
<reference evidence="1 2" key="1">
    <citation type="journal article" date="2019" name="Sci. Rep.">
        <title>Orb-weaving spider Araneus ventricosus genome elucidates the spidroin gene catalogue.</title>
        <authorList>
            <person name="Kono N."/>
            <person name="Nakamura H."/>
            <person name="Ohtoshi R."/>
            <person name="Moran D.A.P."/>
            <person name="Shinohara A."/>
            <person name="Yoshida Y."/>
            <person name="Fujiwara M."/>
            <person name="Mori M."/>
            <person name="Tomita M."/>
            <person name="Arakawa K."/>
        </authorList>
    </citation>
    <scope>NUCLEOTIDE SEQUENCE [LARGE SCALE GENOMIC DNA]</scope>
</reference>
<evidence type="ECO:0000313" key="1">
    <source>
        <dbReference type="EMBL" id="GBM03158.1"/>
    </source>
</evidence>
<dbReference type="EMBL" id="BGPR01000188">
    <property type="protein sequence ID" value="GBM03158.1"/>
    <property type="molecule type" value="Genomic_DNA"/>
</dbReference>
<keyword evidence="2" id="KW-1185">Reference proteome</keyword>
<proteinExistence type="predicted"/>
<name>A0A4Y2CHA9_ARAVE</name>
<dbReference type="AlphaFoldDB" id="A0A4Y2CHA9"/>
<sequence length="115" mass="13226">MNGSGRTPSPEVCFCKQNMASRLEWRFTVLQEQAQSIFMNEDISRPVPVRRMYPWLHDGFAIDEDFHLPDTFVNANHRTKLFVSNHQVFSVGVVVLTQNAYLCHLAITEARVGCR</sequence>
<protein>
    <submittedName>
        <fullName evidence="1">Uncharacterized protein</fullName>
    </submittedName>
</protein>